<keyword evidence="3" id="KW-0949">S-adenosyl-L-methionine</keyword>
<evidence type="ECO:0000256" key="2">
    <source>
        <dbReference type="ARBA" id="ARBA00022679"/>
    </source>
</evidence>
<evidence type="ECO:0000256" key="4">
    <source>
        <dbReference type="ARBA" id="ARBA00022884"/>
    </source>
</evidence>
<dbReference type="AlphaFoldDB" id="A0A944GV56"/>
<proteinExistence type="predicted"/>
<protein>
    <submittedName>
        <fullName evidence="5">Methyltransferase domain-containing protein</fullName>
    </submittedName>
</protein>
<evidence type="ECO:0000313" key="6">
    <source>
        <dbReference type="Proteomes" id="UP000705379"/>
    </source>
</evidence>
<name>A0A944GV56_9HYPH</name>
<reference evidence="5" key="1">
    <citation type="submission" date="2018-08" db="EMBL/GenBank/DDBJ databases">
        <authorList>
            <person name="Jin W."/>
            <person name="Wang H."/>
            <person name="Yang Y."/>
            <person name="Li M."/>
            <person name="Liu J."/>
        </authorList>
    </citation>
    <scope>NUCLEOTIDE SEQUENCE</scope>
    <source>
        <strain evidence="5">AESS21</strain>
    </source>
</reference>
<evidence type="ECO:0000256" key="1">
    <source>
        <dbReference type="ARBA" id="ARBA00022603"/>
    </source>
</evidence>
<dbReference type="RefSeq" id="WP_213217477.1">
    <property type="nucleotide sequence ID" value="NZ_QTKU01000005.1"/>
</dbReference>
<keyword evidence="4" id="KW-0694">RNA-binding</keyword>
<dbReference type="EMBL" id="QTKU01000005">
    <property type="protein sequence ID" value="MBS8262180.1"/>
    <property type="molecule type" value="Genomic_DNA"/>
</dbReference>
<dbReference type="SUPFAM" id="SSF53335">
    <property type="entry name" value="S-adenosyl-L-methionine-dependent methyltransferases"/>
    <property type="match status" value="1"/>
</dbReference>
<gene>
    <name evidence="5" type="ORF">DYI23_18270</name>
</gene>
<organism evidence="5 6">
    <name type="scientific">Roseibium polysiphoniae</name>
    <dbReference type="NCBI Taxonomy" id="2571221"/>
    <lineage>
        <taxon>Bacteria</taxon>
        <taxon>Pseudomonadati</taxon>
        <taxon>Pseudomonadota</taxon>
        <taxon>Alphaproteobacteria</taxon>
        <taxon>Hyphomicrobiales</taxon>
        <taxon>Stappiaceae</taxon>
        <taxon>Roseibium</taxon>
    </lineage>
</organism>
<evidence type="ECO:0000313" key="5">
    <source>
        <dbReference type="EMBL" id="MBS8262180.1"/>
    </source>
</evidence>
<keyword evidence="2" id="KW-0808">Transferase</keyword>
<keyword evidence="1 5" id="KW-0489">Methyltransferase</keyword>
<accession>A0A944GV56</accession>
<dbReference type="CDD" id="cd02440">
    <property type="entry name" value="AdoMet_MTases"/>
    <property type="match status" value="1"/>
</dbReference>
<dbReference type="GO" id="GO:0032259">
    <property type="term" value="P:methylation"/>
    <property type="evidence" value="ECO:0007669"/>
    <property type="project" value="UniProtKB-KW"/>
</dbReference>
<comment type="caution">
    <text evidence="5">The sequence shown here is derived from an EMBL/GenBank/DDBJ whole genome shotgun (WGS) entry which is preliminary data.</text>
</comment>
<dbReference type="GO" id="GO:0008168">
    <property type="term" value="F:methyltransferase activity"/>
    <property type="evidence" value="ECO:0007669"/>
    <property type="project" value="UniProtKB-KW"/>
</dbReference>
<dbReference type="InterPro" id="IPR029063">
    <property type="entry name" value="SAM-dependent_MTases_sf"/>
</dbReference>
<dbReference type="InterPro" id="IPR001737">
    <property type="entry name" value="KsgA/Erm"/>
</dbReference>
<evidence type="ECO:0000256" key="3">
    <source>
        <dbReference type="ARBA" id="ARBA00022691"/>
    </source>
</evidence>
<dbReference type="Pfam" id="PF00398">
    <property type="entry name" value="RrnaAD"/>
    <property type="match status" value="1"/>
</dbReference>
<reference evidence="5" key="2">
    <citation type="journal article" date="2021" name="Microorganisms">
        <title>Bacterial Dimethylsulfoniopropionate Biosynthesis in the East China Sea.</title>
        <authorList>
            <person name="Liu J."/>
            <person name="Zhang Y."/>
            <person name="Liu J."/>
            <person name="Zhong H."/>
            <person name="Williams B.T."/>
            <person name="Zheng Y."/>
            <person name="Curson A.R.J."/>
            <person name="Sun C."/>
            <person name="Sun H."/>
            <person name="Song D."/>
            <person name="Wagner Mackenzie B."/>
            <person name="Bermejo Martinez A."/>
            <person name="Todd J.D."/>
            <person name="Zhang X.H."/>
        </authorList>
    </citation>
    <scope>NUCLEOTIDE SEQUENCE</scope>
    <source>
        <strain evidence="5">AESS21</strain>
    </source>
</reference>
<dbReference type="Proteomes" id="UP000705379">
    <property type="component" value="Unassembled WGS sequence"/>
</dbReference>
<dbReference type="GO" id="GO:0003723">
    <property type="term" value="F:RNA binding"/>
    <property type="evidence" value="ECO:0007669"/>
    <property type="project" value="UniProtKB-KW"/>
</dbReference>
<dbReference type="Gene3D" id="3.40.50.150">
    <property type="entry name" value="Vaccinia Virus protein VP39"/>
    <property type="match status" value="1"/>
</dbReference>
<sequence>MMDLPGTHGDAVLSKLRKVKELKTKALDEVRFLRTWVESPLKTGAVSPSGPLLAEKMASFITPEPGAHFVELGPGTGVVTKAIFDRGVPPQNLVSIEYSDDFYRLLRKRFPDLNVIQGDAYALGTIFSEGDGSDFAKDGLDGIVSSLPLFSRPEEARERFVLDALKLLKPGAPLVQFSYALVPPVKPRAGMFSLTKSEWIWKNLPPARVWVYRRVH</sequence>